<dbReference type="CDD" id="cd06170">
    <property type="entry name" value="LuxR_C_like"/>
    <property type="match status" value="1"/>
</dbReference>
<organism evidence="7 8">
    <name type="scientific">Aurantiacibacter rhizosphaerae</name>
    <dbReference type="NCBI Taxonomy" id="2691582"/>
    <lineage>
        <taxon>Bacteria</taxon>
        <taxon>Pseudomonadati</taxon>
        <taxon>Pseudomonadota</taxon>
        <taxon>Alphaproteobacteria</taxon>
        <taxon>Sphingomonadales</taxon>
        <taxon>Erythrobacteraceae</taxon>
        <taxon>Aurantiacibacter</taxon>
    </lineage>
</organism>
<dbReference type="RefSeq" id="WP_160486151.1">
    <property type="nucleotide sequence ID" value="NZ_WUBR01000002.1"/>
</dbReference>
<name>A0A844XFN6_9SPHN</name>
<evidence type="ECO:0000259" key="5">
    <source>
        <dbReference type="PROSITE" id="PS50043"/>
    </source>
</evidence>
<gene>
    <name evidence="7" type="ORF">GRF63_11675</name>
</gene>
<evidence type="ECO:0000256" key="1">
    <source>
        <dbReference type="ARBA" id="ARBA00023015"/>
    </source>
</evidence>
<evidence type="ECO:0000313" key="7">
    <source>
        <dbReference type="EMBL" id="MWV28563.1"/>
    </source>
</evidence>
<dbReference type="InterPro" id="IPR036388">
    <property type="entry name" value="WH-like_DNA-bd_sf"/>
</dbReference>
<dbReference type="GO" id="GO:0000160">
    <property type="term" value="P:phosphorelay signal transduction system"/>
    <property type="evidence" value="ECO:0007669"/>
    <property type="project" value="InterPro"/>
</dbReference>
<dbReference type="SUPFAM" id="SSF52172">
    <property type="entry name" value="CheY-like"/>
    <property type="match status" value="1"/>
</dbReference>
<reference evidence="7 8" key="1">
    <citation type="submission" date="2019-12" db="EMBL/GenBank/DDBJ databases">
        <authorList>
            <person name="Lee S.D."/>
        </authorList>
    </citation>
    <scope>NUCLEOTIDE SEQUENCE [LARGE SCALE GENOMIC DNA]</scope>
    <source>
        <strain evidence="7 8">GH3-10</strain>
    </source>
</reference>
<keyword evidence="1" id="KW-0805">Transcription regulation</keyword>
<dbReference type="InterPro" id="IPR016032">
    <property type="entry name" value="Sig_transdc_resp-reg_C-effctor"/>
</dbReference>
<dbReference type="GO" id="GO:0003677">
    <property type="term" value="F:DNA binding"/>
    <property type="evidence" value="ECO:0007669"/>
    <property type="project" value="UniProtKB-KW"/>
</dbReference>
<dbReference type="SMART" id="SM00421">
    <property type="entry name" value="HTH_LUXR"/>
    <property type="match status" value="1"/>
</dbReference>
<keyword evidence="8" id="KW-1185">Reference proteome</keyword>
<sequence length="221" mass="23944">MEQRITIHIVGGNSRSRAEQSRLILSMGHHAEVYSDLVELIDRPPRSGVIIASEELLENGVDALLDELANAGIWTPLVAAKADPGVEEVVAAIQAGALDYLQLPLTTTELRRMIAHVDSDAGRHAEARRRLIDARSRIETLSRREREVLDWLSEGCSNKAIARNLEISPRTVEIHRANMMDKLGANHPADAVRLRIEASFRDAAPAADGDADGAKVAGGAG</sequence>
<comment type="caution">
    <text evidence="7">The sequence shown here is derived from an EMBL/GenBank/DDBJ whole genome shotgun (WGS) entry which is preliminary data.</text>
</comment>
<evidence type="ECO:0000259" key="6">
    <source>
        <dbReference type="PROSITE" id="PS50110"/>
    </source>
</evidence>
<dbReference type="PANTHER" id="PTHR44688:SF16">
    <property type="entry name" value="DNA-BINDING TRANSCRIPTIONAL ACTIVATOR DEVR_DOSR"/>
    <property type="match status" value="1"/>
</dbReference>
<feature type="domain" description="Response regulatory" evidence="6">
    <location>
        <begin position="6"/>
        <end position="118"/>
    </location>
</feature>
<dbReference type="PROSITE" id="PS50043">
    <property type="entry name" value="HTH_LUXR_2"/>
    <property type="match status" value="1"/>
</dbReference>
<dbReference type="Pfam" id="PF00196">
    <property type="entry name" value="GerE"/>
    <property type="match status" value="1"/>
</dbReference>
<dbReference type="InterPro" id="IPR000792">
    <property type="entry name" value="Tscrpt_reg_LuxR_C"/>
</dbReference>
<feature type="domain" description="HTH luxR-type" evidence="5">
    <location>
        <begin position="134"/>
        <end position="199"/>
    </location>
</feature>
<proteinExistence type="predicted"/>
<evidence type="ECO:0000256" key="3">
    <source>
        <dbReference type="ARBA" id="ARBA00023163"/>
    </source>
</evidence>
<evidence type="ECO:0000313" key="8">
    <source>
        <dbReference type="Proteomes" id="UP000461409"/>
    </source>
</evidence>
<dbReference type="GO" id="GO:0006355">
    <property type="term" value="P:regulation of DNA-templated transcription"/>
    <property type="evidence" value="ECO:0007669"/>
    <property type="project" value="InterPro"/>
</dbReference>
<reference evidence="7 8" key="2">
    <citation type="submission" date="2020-02" db="EMBL/GenBank/DDBJ databases">
        <title>Erythrobacter dongmakensis sp. nov., isolated from a tidal mudflat.</title>
        <authorList>
            <person name="Kim I.S."/>
        </authorList>
    </citation>
    <scope>NUCLEOTIDE SEQUENCE [LARGE SCALE GENOMIC DNA]</scope>
    <source>
        <strain evidence="7 8">GH3-10</strain>
    </source>
</reference>
<dbReference type="AlphaFoldDB" id="A0A844XFN6"/>
<evidence type="ECO:0000256" key="4">
    <source>
        <dbReference type="PROSITE-ProRule" id="PRU00169"/>
    </source>
</evidence>
<dbReference type="PANTHER" id="PTHR44688">
    <property type="entry name" value="DNA-BINDING TRANSCRIPTIONAL ACTIVATOR DEVR_DOSR"/>
    <property type="match status" value="1"/>
</dbReference>
<dbReference type="PRINTS" id="PR00038">
    <property type="entry name" value="HTHLUXR"/>
</dbReference>
<accession>A0A844XFN6</accession>
<dbReference type="InterPro" id="IPR001789">
    <property type="entry name" value="Sig_transdc_resp-reg_receiver"/>
</dbReference>
<keyword evidence="2" id="KW-0238">DNA-binding</keyword>
<keyword evidence="3" id="KW-0804">Transcription</keyword>
<dbReference type="EMBL" id="WUBR01000002">
    <property type="protein sequence ID" value="MWV28563.1"/>
    <property type="molecule type" value="Genomic_DNA"/>
</dbReference>
<dbReference type="SUPFAM" id="SSF46894">
    <property type="entry name" value="C-terminal effector domain of the bipartite response regulators"/>
    <property type="match status" value="1"/>
</dbReference>
<dbReference type="Gene3D" id="1.10.10.10">
    <property type="entry name" value="Winged helix-like DNA-binding domain superfamily/Winged helix DNA-binding domain"/>
    <property type="match status" value="1"/>
</dbReference>
<dbReference type="PROSITE" id="PS50110">
    <property type="entry name" value="RESPONSE_REGULATORY"/>
    <property type="match status" value="1"/>
</dbReference>
<dbReference type="PROSITE" id="PS00622">
    <property type="entry name" value="HTH_LUXR_1"/>
    <property type="match status" value="1"/>
</dbReference>
<dbReference type="Proteomes" id="UP000461409">
    <property type="component" value="Unassembled WGS sequence"/>
</dbReference>
<dbReference type="Gene3D" id="3.40.50.2300">
    <property type="match status" value="1"/>
</dbReference>
<evidence type="ECO:0000256" key="2">
    <source>
        <dbReference type="ARBA" id="ARBA00023125"/>
    </source>
</evidence>
<protein>
    <submittedName>
        <fullName evidence="7">Helix-turn-helix transcriptional regulator</fullName>
    </submittedName>
</protein>
<comment type="caution">
    <text evidence="4">Lacks conserved residue(s) required for the propagation of feature annotation.</text>
</comment>
<dbReference type="InterPro" id="IPR011006">
    <property type="entry name" value="CheY-like_superfamily"/>
</dbReference>